<dbReference type="GeneID" id="27140060"/>
<keyword evidence="2" id="KW-1185">Reference proteome</keyword>
<proteinExistence type="predicted"/>
<protein>
    <submittedName>
        <fullName evidence="1">Uncharacterized protein</fullName>
    </submittedName>
</protein>
<accession>A0A142CVD2</accession>
<name>A0A142CVD2_9EURY</name>
<organism evidence="1 2">
    <name type="scientific">Thermococcus peptonophilus</name>
    <dbReference type="NCBI Taxonomy" id="53952"/>
    <lineage>
        <taxon>Archaea</taxon>
        <taxon>Methanobacteriati</taxon>
        <taxon>Methanobacteriota</taxon>
        <taxon>Thermococci</taxon>
        <taxon>Thermococcales</taxon>
        <taxon>Thermococcaceae</taxon>
        <taxon>Thermococcus</taxon>
    </lineage>
</organism>
<dbReference type="AlphaFoldDB" id="A0A142CVD2"/>
<evidence type="ECO:0000313" key="1">
    <source>
        <dbReference type="EMBL" id="AMQ18734.1"/>
    </source>
</evidence>
<dbReference type="Proteomes" id="UP000073604">
    <property type="component" value="Chromosome"/>
</dbReference>
<dbReference type="RefSeq" id="WP_054840702.1">
    <property type="nucleotide sequence ID" value="NZ_CP014750.1"/>
</dbReference>
<dbReference type="KEGG" id="tpep:A0127_05890"/>
<dbReference type="OrthoDB" id="101216at2157"/>
<dbReference type="EMBL" id="CP014750">
    <property type="protein sequence ID" value="AMQ18734.1"/>
    <property type="molecule type" value="Genomic_DNA"/>
</dbReference>
<evidence type="ECO:0000313" key="2">
    <source>
        <dbReference type="Proteomes" id="UP000073604"/>
    </source>
</evidence>
<gene>
    <name evidence="1" type="ORF">A0127_05890</name>
</gene>
<dbReference type="STRING" id="53952.A0127_05890"/>
<sequence length="129" mass="14813">MRKAGAVVLALALVLAIGLGVNYAINHYGSFNYEWKSSFKDYHTYQLTGNSLLNGYIKADGEVSIYILTKKDFERMRRGENFSYYKAWENVRSVEFDGIRIPDGEYILVVKNEGEGMRWISAKVINKKE</sequence>
<reference evidence="2" key="1">
    <citation type="submission" date="2016-03" db="EMBL/GenBank/DDBJ databases">
        <authorList>
            <person name="Oger P.M."/>
        </authorList>
    </citation>
    <scope>NUCLEOTIDE SEQUENCE [LARGE SCALE GENOMIC DNA]</scope>
    <source>
        <strain evidence="2">OG-1</strain>
    </source>
</reference>